<dbReference type="InterPro" id="IPR037185">
    <property type="entry name" value="EmrE-like"/>
</dbReference>
<dbReference type="RefSeq" id="WP_192623561.1">
    <property type="nucleotide sequence ID" value="NZ_JADBGG010000012.1"/>
</dbReference>
<dbReference type="InterPro" id="IPR050638">
    <property type="entry name" value="AA-Vitamin_Transporters"/>
</dbReference>
<dbReference type="Pfam" id="PF00892">
    <property type="entry name" value="EamA"/>
    <property type="match status" value="2"/>
</dbReference>
<evidence type="ECO:0000313" key="8">
    <source>
        <dbReference type="EMBL" id="MBE1425284.1"/>
    </source>
</evidence>
<feature type="transmembrane region" description="Helical" evidence="6">
    <location>
        <begin position="169"/>
        <end position="185"/>
    </location>
</feature>
<feature type="transmembrane region" description="Helical" evidence="6">
    <location>
        <begin position="192"/>
        <end position="211"/>
    </location>
</feature>
<feature type="transmembrane region" description="Helical" evidence="6">
    <location>
        <begin position="223"/>
        <end position="244"/>
    </location>
</feature>
<dbReference type="PANTHER" id="PTHR32322">
    <property type="entry name" value="INNER MEMBRANE TRANSPORTER"/>
    <property type="match status" value="1"/>
</dbReference>
<feature type="transmembrane region" description="Helical" evidence="6">
    <location>
        <begin position="256"/>
        <end position="275"/>
    </location>
</feature>
<dbReference type="EMBL" id="JADBGG010000012">
    <property type="protein sequence ID" value="MBE1425284.1"/>
    <property type="molecule type" value="Genomic_DNA"/>
</dbReference>
<sequence length="300" mass="31790">MKSESLSMTAVSPIALLPRLAVLGAVVLWGASFSTMRIALQDLHPMSVMWLRMIIALACILPLYRTVSLSAYRKGDWKLLLAAVVFQPCLYFWLESAALGLTSSAQAGIISASVPLLVAVAAWMILKEPLSTRVVGGLLLSVAGVAVLTLGGEATVSAPSPLLGNSMEFLAMVCAAANMIIIRILGRRYDAWTLTVMQVVTGCLFFSPGIVHLLDVPAGTFDMQLILILVFLGAGVTLGAFSLYNWAITRMPASTASAHINLIPVVAVGCGFAFLGETMNPLQMAAACVVLFSVLMTQKS</sequence>
<evidence type="ECO:0000313" key="9">
    <source>
        <dbReference type="Proteomes" id="UP000639010"/>
    </source>
</evidence>
<comment type="subcellular location">
    <subcellularLocation>
        <location evidence="1">Cell membrane</location>
        <topology evidence="1">Multi-pass membrane protein</topology>
    </subcellularLocation>
</comment>
<feature type="transmembrane region" description="Helical" evidence="6">
    <location>
        <begin position="20"/>
        <end position="40"/>
    </location>
</feature>
<evidence type="ECO:0000256" key="6">
    <source>
        <dbReference type="SAM" id="Phobius"/>
    </source>
</evidence>
<dbReference type="Gene3D" id="1.10.3730.20">
    <property type="match status" value="2"/>
</dbReference>
<dbReference type="Proteomes" id="UP000639010">
    <property type="component" value="Unassembled WGS sequence"/>
</dbReference>
<keyword evidence="9" id="KW-1185">Reference proteome</keyword>
<evidence type="ECO:0000256" key="4">
    <source>
        <dbReference type="ARBA" id="ARBA00022989"/>
    </source>
</evidence>
<reference evidence="8 9" key="1">
    <citation type="submission" date="2020-10" db="EMBL/GenBank/DDBJ databases">
        <title>Genomic Encyclopedia of Type Strains, Phase IV (KMG-IV): sequencing the most valuable type-strain genomes for metagenomic binning, comparative biology and taxonomic classification.</title>
        <authorList>
            <person name="Goeker M."/>
        </authorList>
    </citation>
    <scope>NUCLEOTIDE SEQUENCE [LARGE SCALE GENOMIC DNA]</scope>
    <source>
        <strain evidence="8 9">DSM 4194</strain>
    </source>
</reference>
<evidence type="ECO:0000256" key="2">
    <source>
        <dbReference type="ARBA" id="ARBA00022475"/>
    </source>
</evidence>
<dbReference type="InterPro" id="IPR000620">
    <property type="entry name" value="EamA_dom"/>
</dbReference>
<feature type="transmembrane region" description="Helical" evidence="6">
    <location>
        <begin position="46"/>
        <end position="64"/>
    </location>
</feature>
<comment type="caution">
    <text evidence="8">The sequence shown here is derived from an EMBL/GenBank/DDBJ whole genome shotgun (WGS) entry which is preliminary data.</text>
</comment>
<keyword evidence="2" id="KW-1003">Cell membrane</keyword>
<feature type="transmembrane region" description="Helical" evidence="6">
    <location>
        <begin position="138"/>
        <end position="157"/>
    </location>
</feature>
<evidence type="ECO:0000259" key="7">
    <source>
        <dbReference type="Pfam" id="PF00892"/>
    </source>
</evidence>
<name>A0ABR9H3L1_9BACT</name>
<protein>
    <submittedName>
        <fullName evidence="8">Drug/metabolite transporter (DMT)-like permease</fullName>
    </submittedName>
</protein>
<evidence type="ECO:0000256" key="3">
    <source>
        <dbReference type="ARBA" id="ARBA00022692"/>
    </source>
</evidence>
<feature type="transmembrane region" description="Helical" evidence="6">
    <location>
        <begin position="76"/>
        <end position="94"/>
    </location>
</feature>
<evidence type="ECO:0000256" key="1">
    <source>
        <dbReference type="ARBA" id="ARBA00004651"/>
    </source>
</evidence>
<keyword evidence="5 6" id="KW-0472">Membrane</keyword>
<gene>
    <name evidence="8" type="ORF">H4684_001935</name>
</gene>
<evidence type="ECO:0000256" key="5">
    <source>
        <dbReference type="ARBA" id="ARBA00023136"/>
    </source>
</evidence>
<accession>A0ABR9H3L1</accession>
<organism evidence="8 9">
    <name type="scientific">Desulfomicrobium macestii</name>
    <dbReference type="NCBI Taxonomy" id="90731"/>
    <lineage>
        <taxon>Bacteria</taxon>
        <taxon>Pseudomonadati</taxon>
        <taxon>Thermodesulfobacteriota</taxon>
        <taxon>Desulfovibrionia</taxon>
        <taxon>Desulfovibrionales</taxon>
        <taxon>Desulfomicrobiaceae</taxon>
        <taxon>Desulfomicrobium</taxon>
    </lineage>
</organism>
<keyword evidence="4 6" id="KW-1133">Transmembrane helix</keyword>
<feature type="domain" description="EamA" evidence="7">
    <location>
        <begin position="20"/>
        <end position="149"/>
    </location>
</feature>
<keyword evidence="3 6" id="KW-0812">Transmembrane</keyword>
<dbReference type="SUPFAM" id="SSF103481">
    <property type="entry name" value="Multidrug resistance efflux transporter EmrE"/>
    <property type="match status" value="2"/>
</dbReference>
<proteinExistence type="predicted"/>
<feature type="transmembrane region" description="Helical" evidence="6">
    <location>
        <begin position="106"/>
        <end position="126"/>
    </location>
</feature>
<dbReference type="PANTHER" id="PTHR32322:SF18">
    <property type="entry name" value="S-ADENOSYLMETHIONINE_S-ADENOSYLHOMOCYSTEINE TRANSPORTER"/>
    <property type="match status" value="1"/>
</dbReference>
<feature type="domain" description="EamA" evidence="7">
    <location>
        <begin position="164"/>
        <end position="297"/>
    </location>
</feature>